<dbReference type="PANTHER" id="PTHR10672:SF3">
    <property type="entry name" value="PROTEIN HU-LI TAI SHAO"/>
    <property type="match status" value="1"/>
</dbReference>
<proteinExistence type="predicted"/>
<dbReference type="GO" id="GO:0005856">
    <property type="term" value="C:cytoskeleton"/>
    <property type="evidence" value="ECO:0007669"/>
    <property type="project" value="TreeGrafter"/>
</dbReference>
<dbReference type="AlphaFoldDB" id="A0A183D9Y2"/>
<dbReference type="WBParaSite" id="GPUH_0001493801-mRNA-1">
    <property type="protein sequence ID" value="GPUH_0001493801-mRNA-1"/>
    <property type="gene ID" value="GPUH_0001493801"/>
</dbReference>
<protein>
    <submittedName>
        <fullName evidence="1 4">Uncharacterized protein</fullName>
    </submittedName>
</protein>
<dbReference type="WBParaSite" id="GPUH_0000553001-mRNA-1">
    <property type="protein sequence ID" value="GPUH_0000553001-mRNA-1"/>
    <property type="gene ID" value="GPUH_0000553001"/>
</dbReference>
<dbReference type="EMBL" id="UYRT01011833">
    <property type="protein sequence ID" value="VDK51148.1"/>
    <property type="molecule type" value="Genomic_DNA"/>
</dbReference>
<reference evidence="1 3" key="2">
    <citation type="submission" date="2018-11" db="EMBL/GenBank/DDBJ databases">
        <authorList>
            <consortium name="Pathogen Informatics"/>
        </authorList>
    </citation>
    <scope>NUCLEOTIDE SEQUENCE [LARGE SCALE GENOMIC DNA]</scope>
</reference>
<evidence type="ECO:0000313" key="4">
    <source>
        <dbReference type="WBParaSite" id="GPUH_0000553001-mRNA-1"/>
    </source>
</evidence>
<dbReference type="GO" id="GO:0005886">
    <property type="term" value="C:plasma membrane"/>
    <property type="evidence" value="ECO:0007669"/>
    <property type="project" value="TreeGrafter"/>
</dbReference>
<dbReference type="InterPro" id="IPR051017">
    <property type="entry name" value="Aldolase-II_Adducin_sf"/>
</dbReference>
<name>A0A183D9Y2_9BILA</name>
<evidence type="ECO:0000313" key="1">
    <source>
        <dbReference type="EMBL" id="VDK51148.1"/>
    </source>
</evidence>
<organism evidence="4">
    <name type="scientific">Gongylonema pulchrum</name>
    <dbReference type="NCBI Taxonomy" id="637853"/>
    <lineage>
        <taxon>Eukaryota</taxon>
        <taxon>Metazoa</taxon>
        <taxon>Ecdysozoa</taxon>
        <taxon>Nematoda</taxon>
        <taxon>Chromadorea</taxon>
        <taxon>Rhabditida</taxon>
        <taxon>Spirurina</taxon>
        <taxon>Spiruromorpha</taxon>
        <taxon>Spiruroidea</taxon>
        <taxon>Gongylonematidae</taxon>
        <taxon>Gongylonema</taxon>
    </lineage>
</organism>
<sequence length="153" mass="17289">MKKLLKKHTKQREKEVVSDFSTNALFVLQFAQVTVGKGYWGVLREETCMRDWNKAYRPELRMGGRDRGGGVNRSAAKDAEGKQISWGIGELEWEAWMRVLDNAGYRTGHLYRQPLLRSRTLPASTSSYSDVAVPPSASSIGTVRLAVFLLHLF</sequence>
<dbReference type="GO" id="GO:0051015">
    <property type="term" value="F:actin filament binding"/>
    <property type="evidence" value="ECO:0007669"/>
    <property type="project" value="TreeGrafter"/>
</dbReference>
<evidence type="ECO:0000313" key="5">
    <source>
        <dbReference type="WBParaSite" id="GPUH_0001493801-mRNA-1"/>
    </source>
</evidence>
<dbReference type="PANTHER" id="PTHR10672">
    <property type="entry name" value="ADDUCIN"/>
    <property type="match status" value="1"/>
</dbReference>
<dbReference type="GO" id="GO:0014069">
    <property type="term" value="C:postsynaptic density"/>
    <property type="evidence" value="ECO:0007669"/>
    <property type="project" value="TreeGrafter"/>
</dbReference>
<accession>A0A183D9Y2</accession>
<dbReference type="OrthoDB" id="3238794at2759"/>
<keyword evidence="3" id="KW-1185">Reference proteome</keyword>
<evidence type="ECO:0000313" key="3">
    <source>
        <dbReference type="Proteomes" id="UP000271098"/>
    </source>
</evidence>
<reference evidence="4 5" key="1">
    <citation type="submission" date="2016-06" db="UniProtKB">
        <authorList>
            <consortium name="WormBaseParasite"/>
        </authorList>
    </citation>
    <scope>IDENTIFICATION</scope>
</reference>
<dbReference type="Proteomes" id="UP000271098">
    <property type="component" value="Unassembled WGS sequence"/>
</dbReference>
<evidence type="ECO:0000313" key="2">
    <source>
        <dbReference type="EMBL" id="VDN25013.1"/>
    </source>
</evidence>
<gene>
    <name evidence="2" type="ORF">GPUH_LOCUS14918</name>
    <name evidence="1" type="ORF">GPUH_LOCUS5523</name>
</gene>
<dbReference type="EMBL" id="UYRT01081802">
    <property type="protein sequence ID" value="VDN25013.1"/>
    <property type="molecule type" value="Genomic_DNA"/>
</dbReference>